<dbReference type="AlphaFoldDB" id="A0A427A8D3"/>
<name>A0A427A8D3_ENSVE</name>
<proteinExistence type="predicted"/>
<dbReference type="EMBL" id="AMZH03003408">
    <property type="protein sequence ID" value="RRT72418.1"/>
    <property type="molecule type" value="Genomic_DNA"/>
</dbReference>
<sequence>MAMESRGDRWATEMTSAAAASAASGAPLAAAREQPRRPPEEKPLGTSRRQNPAGGRASSEGSQTIPTQQIDHLAALEPSNLRLKKPNDRQIFLSRMRTIQSEATKSFITFYDSNRLDPIGSSGDVAEIGRGGPGYARPAAGTRESGATISGGVRPRGLSFGCGKGGEAKKQELPLPLPLPLRPPNQIIILLFKRKDPTAENPSLDPVAKINLYIYITLFDSTLKAVRGEVDASNVVRRDLGAS</sequence>
<feature type="compositionally biased region" description="Basic and acidic residues" evidence="1">
    <location>
        <begin position="1"/>
        <end position="11"/>
    </location>
</feature>
<protein>
    <submittedName>
        <fullName evidence="2">Uncharacterized protein</fullName>
    </submittedName>
</protein>
<evidence type="ECO:0000313" key="2">
    <source>
        <dbReference type="EMBL" id="RRT72418.1"/>
    </source>
</evidence>
<reference evidence="2 3" key="1">
    <citation type="journal article" date="2014" name="Agronomy (Basel)">
        <title>A Draft Genome Sequence for Ensete ventricosum, the Drought-Tolerant Tree Against Hunger.</title>
        <authorList>
            <person name="Harrison J."/>
            <person name="Moore K.A."/>
            <person name="Paszkiewicz K."/>
            <person name="Jones T."/>
            <person name="Grant M."/>
            <person name="Ambacheew D."/>
            <person name="Muzemil S."/>
            <person name="Studholme D.J."/>
        </authorList>
    </citation>
    <scope>NUCLEOTIDE SEQUENCE [LARGE SCALE GENOMIC DNA]</scope>
</reference>
<evidence type="ECO:0000313" key="3">
    <source>
        <dbReference type="Proteomes" id="UP000287651"/>
    </source>
</evidence>
<comment type="caution">
    <text evidence="2">The sequence shown here is derived from an EMBL/GenBank/DDBJ whole genome shotgun (WGS) entry which is preliminary data.</text>
</comment>
<organism evidence="2 3">
    <name type="scientific">Ensete ventricosum</name>
    <name type="common">Abyssinian banana</name>
    <name type="synonym">Musa ensete</name>
    <dbReference type="NCBI Taxonomy" id="4639"/>
    <lineage>
        <taxon>Eukaryota</taxon>
        <taxon>Viridiplantae</taxon>
        <taxon>Streptophyta</taxon>
        <taxon>Embryophyta</taxon>
        <taxon>Tracheophyta</taxon>
        <taxon>Spermatophyta</taxon>
        <taxon>Magnoliopsida</taxon>
        <taxon>Liliopsida</taxon>
        <taxon>Zingiberales</taxon>
        <taxon>Musaceae</taxon>
        <taxon>Ensete</taxon>
    </lineage>
</organism>
<feature type="region of interest" description="Disordered" evidence="1">
    <location>
        <begin position="1"/>
        <end position="66"/>
    </location>
</feature>
<feature type="compositionally biased region" description="Basic and acidic residues" evidence="1">
    <location>
        <begin position="33"/>
        <end position="43"/>
    </location>
</feature>
<accession>A0A427A8D3</accession>
<gene>
    <name evidence="2" type="ORF">B296_00028341</name>
</gene>
<evidence type="ECO:0000256" key="1">
    <source>
        <dbReference type="SAM" id="MobiDB-lite"/>
    </source>
</evidence>
<dbReference type="Proteomes" id="UP000287651">
    <property type="component" value="Unassembled WGS sequence"/>
</dbReference>
<feature type="compositionally biased region" description="Low complexity" evidence="1">
    <location>
        <begin position="16"/>
        <end position="32"/>
    </location>
</feature>